<dbReference type="EMBL" id="KQ759870">
    <property type="protein sequence ID" value="OAD62417.1"/>
    <property type="molecule type" value="Genomic_DNA"/>
</dbReference>
<accession>A0A310SRM1</accession>
<name>A0A310SRM1_9HYME</name>
<keyword evidence="3" id="KW-1185">Reference proteome</keyword>
<dbReference type="Proteomes" id="UP000250275">
    <property type="component" value="Unassembled WGS sequence"/>
</dbReference>
<dbReference type="AlphaFoldDB" id="A0A310SRM1"/>
<gene>
    <name evidence="2" type="ORF">WN48_07288</name>
</gene>
<protein>
    <submittedName>
        <fullName evidence="2">Uncharacterized protein</fullName>
    </submittedName>
</protein>
<feature type="region of interest" description="Disordered" evidence="1">
    <location>
        <begin position="130"/>
        <end position="150"/>
    </location>
</feature>
<evidence type="ECO:0000313" key="3">
    <source>
        <dbReference type="Proteomes" id="UP000250275"/>
    </source>
</evidence>
<organism evidence="2 3">
    <name type="scientific">Eufriesea mexicana</name>
    <dbReference type="NCBI Taxonomy" id="516756"/>
    <lineage>
        <taxon>Eukaryota</taxon>
        <taxon>Metazoa</taxon>
        <taxon>Ecdysozoa</taxon>
        <taxon>Arthropoda</taxon>
        <taxon>Hexapoda</taxon>
        <taxon>Insecta</taxon>
        <taxon>Pterygota</taxon>
        <taxon>Neoptera</taxon>
        <taxon>Endopterygota</taxon>
        <taxon>Hymenoptera</taxon>
        <taxon>Apocrita</taxon>
        <taxon>Aculeata</taxon>
        <taxon>Apoidea</taxon>
        <taxon>Anthophila</taxon>
        <taxon>Apidae</taxon>
        <taxon>Eufriesea</taxon>
    </lineage>
</organism>
<sequence length="150" mass="17135">MEPRGKMMDIRNIFNLASDTTYPISDSFQCARLERKYRKSVRFATATATTAEETLDSIHPKETLMRFCVAYGATRVRPSSMLREEARCPAAVLRRLARRKGPSSGKGCERDDGLCETELYEHRRVYETIGNGNDPQRERFNRVSTVHAEA</sequence>
<evidence type="ECO:0000313" key="2">
    <source>
        <dbReference type="EMBL" id="OAD62417.1"/>
    </source>
</evidence>
<proteinExistence type="predicted"/>
<reference evidence="2 3" key="1">
    <citation type="submission" date="2015-07" db="EMBL/GenBank/DDBJ databases">
        <title>The genome of Eufriesea mexicana.</title>
        <authorList>
            <person name="Pan H."/>
            <person name="Kapheim K."/>
        </authorList>
    </citation>
    <scope>NUCLEOTIDE SEQUENCE [LARGE SCALE GENOMIC DNA]</scope>
    <source>
        <strain evidence="2">0111107269</strain>
        <tissue evidence="2">Whole body</tissue>
    </source>
</reference>
<evidence type="ECO:0000256" key="1">
    <source>
        <dbReference type="SAM" id="MobiDB-lite"/>
    </source>
</evidence>